<sequence>MVTKPSFRVERDISISFFLITNHADIPAIKAPPVNTADGIVWKKDVSAVF</sequence>
<proteinExistence type="predicted"/>
<reference evidence="1" key="1">
    <citation type="submission" date="2020-05" db="EMBL/GenBank/DDBJ databases">
        <authorList>
            <person name="Chiriac C."/>
            <person name="Salcher M."/>
            <person name="Ghai R."/>
            <person name="Kavagutti S V."/>
        </authorList>
    </citation>
    <scope>NUCLEOTIDE SEQUENCE</scope>
</reference>
<dbReference type="EMBL" id="CAEZWZ010000141">
    <property type="protein sequence ID" value="CAB4677071.1"/>
    <property type="molecule type" value="Genomic_DNA"/>
</dbReference>
<accession>A0A6J6MRW9</accession>
<gene>
    <name evidence="1" type="ORF">UFOPK2329_00845</name>
</gene>
<organism evidence="1">
    <name type="scientific">freshwater metagenome</name>
    <dbReference type="NCBI Taxonomy" id="449393"/>
    <lineage>
        <taxon>unclassified sequences</taxon>
        <taxon>metagenomes</taxon>
        <taxon>ecological metagenomes</taxon>
    </lineage>
</organism>
<evidence type="ECO:0000313" key="1">
    <source>
        <dbReference type="EMBL" id="CAB4677071.1"/>
    </source>
</evidence>
<name>A0A6J6MRW9_9ZZZZ</name>
<protein>
    <submittedName>
        <fullName evidence="1">Unannotated protein</fullName>
    </submittedName>
</protein>
<dbReference type="AlphaFoldDB" id="A0A6J6MRW9"/>